<accession>A0A9X4BJT4</accession>
<feature type="signal peptide" evidence="1">
    <location>
        <begin position="1"/>
        <end position="20"/>
    </location>
</feature>
<dbReference type="InterPro" id="IPR036779">
    <property type="entry name" value="LysM_dom_sf"/>
</dbReference>
<keyword evidence="1" id="KW-0732">Signal</keyword>
<dbReference type="PANTHER" id="PTHR34700">
    <property type="entry name" value="POTASSIUM BINDING PROTEIN KBP"/>
    <property type="match status" value="1"/>
</dbReference>
<dbReference type="SMART" id="SM00257">
    <property type="entry name" value="LysM"/>
    <property type="match status" value="1"/>
</dbReference>
<evidence type="ECO:0000313" key="4">
    <source>
        <dbReference type="Proteomes" id="UP001139971"/>
    </source>
</evidence>
<feature type="chain" id="PRO_5040884625" evidence="1">
    <location>
        <begin position="21"/>
        <end position="388"/>
    </location>
</feature>
<reference evidence="3" key="1">
    <citation type="submission" date="2023-02" db="EMBL/GenBank/DDBJ databases">
        <title>Tahibacter soli sp. nov. isolated from soil.</title>
        <authorList>
            <person name="Baek J.H."/>
            <person name="Lee J.K."/>
            <person name="Choi D.G."/>
            <person name="Jeon C.O."/>
        </authorList>
    </citation>
    <scope>NUCLEOTIDE SEQUENCE</scope>
    <source>
        <strain evidence="3">BL</strain>
    </source>
</reference>
<dbReference type="CDD" id="cd00118">
    <property type="entry name" value="LysM"/>
    <property type="match status" value="1"/>
</dbReference>
<dbReference type="InterPro" id="IPR018392">
    <property type="entry name" value="LysM"/>
</dbReference>
<dbReference type="InterPro" id="IPR052196">
    <property type="entry name" value="Bact_Kbp"/>
</dbReference>
<evidence type="ECO:0000259" key="2">
    <source>
        <dbReference type="PROSITE" id="PS51782"/>
    </source>
</evidence>
<organism evidence="3 4">
    <name type="scientific">Tahibacter soli</name>
    <dbReference type="NCBI Taxonomy" id="2983605"/>
    <lineage>
        <taxon>Bacteria</taxon>
        <taxon>Pseudomonadati</taxon>
        <taxon>Pseudomonadota</taxon>
        <taxon>Gammaproteobacteria</taxon>
        <taxon>Lysobacterales</taxon>
        <taxon>Rhodanobacteraceae</taxon>
        <taxon>Tahibacter</taxon>
    </lineage>
</organism>
<evidence type="ECO:0000313" key="3">
    <source>
        <dbReference type="EMBL" id="MDC8013512.1"/>
    </source>
</evidence>
<dbReference type="Gene3D" id="3.10.350.10">
    <property type="entry name" value="LysM domain"/>
    <property type="match status" value="1"/>
</dbReference>
<gene>
    <name evidence="3" type="ORF">OD750_013290</name>
</gene>
<protein>
    <submittedName>
        <fullName evidence="3">LysM peptidoglycan-binding domain-containing protein</fullName>
    </submittedName>
</protein>
<dbReference type="EMBL" id="JAOVZO020000017">
    <property type="protein sequence ID" value="MDC8013512.1"/>
    <property type="molecule type" value="Genomic_DNA"/>
</dbReference>
<keyword evidence="4" id="KW-1185">Reference proteome</keyword>
<dbReference type="PANTHER" id="PTHR34700:SF4">
    <property type="entry name" value="PHAGE-LIKE ELEMENT PBSX PROTEIN XKDP"/>
    <property type="match status" value="1"/>
</dbReference>
<dbReference type="PROSITE" id="PS51782">
    <property type="entry name" value="LYSM"/>
    <property type="match status" value="1"/>
</dbReference>
<dbReference type="Pfam" id="PF01476">
    <property type="entry name" value="LysM"/>
    <property type="match status" value="1"/>
</dbReference>
<name>A0A9X4BJT4_9GAMM</name>
<feature type="domain" description="LysM" evidence="2">
    <location>
        <begin position="32"/>
        <end position="80"/>
    </location>
</feature>
<dbReference type="AlphaFoldDB" id="A0A9X4BJT4"/>
<proteinExistence type="predicted"/>
<dbReference type="RefSeq" id="WP_263545718.1">
    <property type="nucleotide sequence ID" value="NZ_JAOVZO020000017.1"/>
</dbReference>
<sequence length="388" mass="43618">MLKKLPALFAGLLLTLVAAAVDDSELRSGHPDTYTVKRGDTLWDISARFLKKPWLWPEIWQANPQVENPHLIYPGDVLNLAYLNGKNRITRADNGPRVRTEPLDNAIEPIPLKDIKEFLKNMRIVDEATYKRLPHIVGVEESRLRVAEGNLVYAKGMENAKAGDQFVIVRQTNLYWSMPPEEKGDAPTTHVRETDPFFRGEKGTLWHHAPLEHTFKGDVKLLGYEVMVIGNVTLTRATNPASLLVTYSDIEIRPGDLVMPIEDKPYDSHYLPHAPAQVPADFQVLAFTDASNAIGPRQVVALSRGAADGIENGHTFSIYTPGERITDNYKYPEGSFKKLFNPKDSKTTLPEEYIGHVMIFRTFDRVSYGLVMDGIRPVHKGDVLRAPD</sequence>
<dbReference type="SUPFAM" id="SSF54106">
    <property type="entry name" value="LysM domain"/>
    <property type="match status" value="1"/>
</dbReference>
<evidence type="ECO:0000256" key="1">
    <source>
        <dbReference type="SAM" id="SignalP"/>
    </source>
</evidence>
<dbReference type="Proteomes" id="UP001139971">
    <property type="component" value="Unassembled WGS sequence"/>
</dbReference>
<comment type="caution">
    <text evidence="3">The sequence shown here is derived from an EMBL/GenBank/DDBJ whole genome shotgun (WGS) entry which is preliminary data.</text>
</comment>